<feature type="transmembrane region" description="Helical" evidence="1">
    <location>
        <begin position="6"/>
        <end position="26"/>
    </location>
</feature>
<dbReference type="Gene3D" id="3.40.630.190">
    <property type="entry name" value="LCP protein"/>
    <property type="match status" value="1"/>
</dbReference>
<comment type="caution">
    <text evidence="2">The sequence shown here is derived from an EMBL/GenBank/DDBJ whole genome shotgun (WGS) entry which is preliminary data.</text>
</comment>
<dbReference type="AlphaFoldDB" id="A0A0G0VBD0"/>
<evidence type="ECO:0008006" key="4">
    <source>
        <dbReference type="Google" id="ProtNLM"/>
    </source>
</evidence>
<keyword evidence="1" id="KW-1133">Transmembrane helix</keyword>
<organism evidence="2 3">
    <name type="scientific">Candidatus Uhrbacteria bacterium GW2011_GWC1_41_20</name>
    <dbReference type="NCBI Taxonomy" id="1618983"/>
    <lineage>
        <taxon>Bacteria</taxon>
        <taxon>Candidatus Uhriibacteriota</taxon>
    </lineage>
</organism>
<evidence type="ECO:0000313" key="3">
    <source>
        <dbReference type="Proteomes" id="UP000033930"/>
    </source>
</evidence>
<dbReference type="PANTHER" id="PTHR33392">
    <property type="entry name" value="POLYISOPRENYL-TEICHOIC ACID--PEPTIDOGLYCAN TEICHOIC ACID TRANSFERASE TAGU"/>
    <property type="match status" value="1"/>
</dbReference>
<keyword evidence="1" id="KW-0812">Transmembrane</keyword>
<gene>
    <name evidence="2" type="ORF">UU50_C0020G0012</name>
</gene>
<accession>A0A0G0VBD0</accession>
<proteinExistence type="predicted"/>
<dbReference type="InterPro" id="IPR050922">
    <property type="entry name" value="LytR/CpsA/Psr_CW_biosynth"/>
</dbReference>
<dbReference type="EMBL" id="LCAW01000020">
    <property type="protein sequence ID" value="KKR98194.1"/>
    <property type="molecule type" value="Genomic_DNA"/>
</dbReference>
<protein>
    <recommendedName>
        <fullName evidence="4">Cell envelope-related transcriptional attenuator domain-containing protein</fullName>
    </recommendedName>
</protein>
<name>A0A0G0VBD0_9BACT</name>
<keyword evidence="1" id="KW-0472">Membrane</keyword>
<dbReference type="PANTHER" id="PTHR33392:SF6">
    <property type="entry name" value="POLYISOPRENYL-TEICHOIC ACID--PEPTIDOGLYCAN TEICHOIC ACID TRANSFERASE TAGU"/>
    <property type="match status" value="1"/>
</dbReference>
<sequence length="388" mass="44829">MERQIVLFISSLILLSVFLFGFSALWNRSSWSDAKMEQIDAIVEQVQNARLSQESDALIQDASKINVLFLGLDARKEDQNPHCDAIHMFTLDVQDWDITITTVPRGTYAYIPQSLIETEYYLANACSYEGLEYGVEQIEKVAGIKADYVVTVNFSQTLGILRLFDLPTTETLEWLRHRQSYQIGEPQRAHNQAVFLKDMIVGHLNTFESDFTLPMQYLLYTFVDTDMDFSVARALLQGYVDSGIDQNPDRIQLVMKPYYETTDYHFDPETIDVQLESWVDFLRPYLSSDDLSELSIEEVQASIVSYIQDAIESDEGIEGIYDKQLWLQIEDDQTREELHYVIVESYVKDLQDQEEIIDVMSLYILEKETLGENNWAQKGKELLSSMVE</sequence>
<evidence type="ECO:0000256" key="1">
    <source>
        <dbReference type="SAM" id="Phobius"/>
    </source>
</evidence>
<reference evidence="2 3" key="1">
    <citation type="journal article" date="2015" name="Nature">
        <title>rRNA introns, odd ribosomes, and small enigmatic genomes across a large radiation of phyla.</title>
        <authorList>
            <person name="Brown C.T."/>
            <person name="Hug L.A."/>
            <person name="Thomas B.C."/>
            <person name="Sharon I."/>
            <person name="Castelle C.J."/>
            <person name="Singh A."/>
            <person name="Wilkins M.J."/>
            <person name="Williams K.H."/>
            <person name="Banfield J.F."/>
        </authorList>
    </citation>
    <scope>NUCLEOTIDE SEQUENCE [LARGE SCALE GENOMIC DNA]</scope>
</reference>
<evidence type="ECO:0000313" key="2">
    <source>
        <dbReference type="EMBL" id="KKR98194.1"/>
    </source>
</evidence>
<dbReference type="Proteomes" id="UP000033930">
    <property type="component" value="Unassembled WGS sequence"/>
</dbReference>